<dbReference type="Gene3D" id="2.60.210.10">
    <property type="entry name" value="Apoptosis, Tumor Necrosis Factor Receptor Associated Protein 2, Chain A"/>
    <property type="match status" value="1"/>
</dbReference>
<proteinExistence type="predicted"/>
<dbReference type="InterPro" id="IPR000210">
    <property type="entry name" value="BTB/POZ_dom"/>
</dbReference>
<evidence type="ECO:0000313" key="2">
    <source>
        <dbReference type="Proteomes" id="UP000095281"/>
    </source>
</evidence>
<dbReference type="CDD" id="cd18186">
    <property type="entry name" value="BTB_POZ_ZBTB_KLHL-like"/>
    <property type="match status" value="1"/>
</dbReference>
<protein>
    <submittedName>
        <fullName evidence="3">BTB domain-containing protein</fullName>
    </submittedName>
</protein>
<keyword evidence="2" id="KW-1185">Reference proteome</keyword>
<evidence type="ECO:0000313" key="3">
    <source>
        <dbReference type="WBParaSite" id="MhA1_Contig203.frz3.gene5"/>
    </source>
</evidence>
<dbReference type="WBParaSite" id="MhA1_Contig203.frz3.gene5">
    <property type="protein sequence ID" value="MhA1_Contig203.frz3.gene5"/>
    <property type="gene ID" value="MhA1_Contig203.frz3.gene5"/>
</dbReference>
<organism evidence="2 3">
    <name type="scientific">Meloidogyne hapla</name>
    <name type="common">Root-knot nematode worm</name>
    <dbReference type="NCBI Taxonomy" id="6305"/>
    <lineage>
        <taxon>Eukaryota</taxon>
        <taxon>Metazoa</taxon>
        <taxon>Ecdysozoa</taxon>
        <taxon>Nematoda</taxon>
        <taxon>Chromadorea</taxon>
        <taxon>Rhabditida</taxon>
        <taxon>Tylenchina</taxon>
        <taxon>Tylenchomorpha</taxon>
        <taxon>Tylenchoidea</taxon>
        <taxon>Meloidogynidae</taxon>
        <taxon>Meloidogyninae</taxon>
        <taxon>Meloidogyne</taxon>
    </lineage>
</organism>
<dbReference type="AlphaFoldDB" id="A0A1I8BDW9"/>
<dbReference type="SUPFAM" id="SSF49599">
    <property type="entry name" value="TRAF domain-like"/>
    <property type="match status" value="1"/>
</dbReference>
<accession>A0A1I8BDW9</accession>
<name>A0A1I8BDW9_MELHA</name>
<dbReference type="Proteomes" id="UP000095281">
    <property type="component" value="Unplaced"/>
</dbReference>
<sequence length="127" mass="14813">MEPVNCKIEWKIYNLKKHEEYMQENQFLTSKQFYNPKYPFVKWELRLYLDTAIKTGHLQGTCISLVQVGLKDSSNDSLKAKFIVYTLDDEDEEINVHKCVLANNSIVFKTMLEQMGMVEAQNVGKIT</sequence>
<reference evidence="3" key="1">
    <citation type="submission" date="2016-11" db="UniProtKB">
        <authorList>
            <consortium name="WormBaseParasite"/>
        </authorList>
    </citation>
    <scope>IDENTIFICATION</scope>
</reference>
<dbReference type="Pfam" id="PF00651">
    <property type="entry name" value="BTB"/>
    <property type="match status" value="1"/>
</dbReference>
<feature type="domain" description="BTB" evidence="1">
    <location>
        <begin position="86"/>
        <end position="117"/>
    </location>
</feature>
<dbReference type="InterPro" id="IPR008974">
    <property type="entry name" value="TRAF-like"/>
</dbReference>
<evidence type="ECO:0000259" key="1">
    <source>
        <dbReference type="Pfam" id="PF00651"/>
    </source>
</evidence>